<comment type="caution">
    <text evidence="4">The sequence shown here is derived from an EMBL/GenBank/DDBJ whole genome shotgun (WGS) entry which is preliminary data.</text>
</comment>
<feature type="domain" description="DUF58" evidence="3">
    <location>
        <begin position="207"/>
        <end position="262"/>
    </location>
</feature>
<feature type="transmembrane region" description="Helical" evidence="2">
    <location>
        <begin position="12"/>
        <end position="28"/>
    </location>
</feature>
<protein>
    <submittedName>
        <fullName evidence="4">Membrane protein</fullName>
    </submittedName>
</protein>
<keyword evidence="2" id="KW-1133">Transmembrane helix</keyword>
<accession>A0A5A7NSG4</accession>
<reference evidence="4 5" key="1">
    <citation type="submission" date="2019-09" db="EMBL/GenBank/DDBJ databases">
        <title>Arthrobacter zafarii sp. nov., a moderately thermotolerant and halotolerant actinobacterium isolated from Cholistan desert soil of Pakistan.</title>
        <authorList>
            <person name="Amin A."/>
            <person name="Ahmed I."/>
            <person name="Khalid N."/>
            <person name="Schumann P."/>
            <person name="Busse H.J."/>
            <person name="Khan I.U."/>
            <person name="Li S."/>
            <person name="Li W.J."/>
        </authorList>
    </citation>
    <scope>NUCLEOTIDE SEQUENCE [LARGE SCALE GENOMIC DNA]</scope>
    <source>
        <strain evidence="4 5">NCCP-1664</strain>
    </source>
</reference>
<sequence length="483" mass="49800">MAALRFLTARGWSLLACGAGTLVLAWLLGRRELLNVAVFLVSAPLVAAAVLRVGLPRLQVRRSFTPQAVAGRECMVVVEVAPPSAVPGQGPFPRPARRGSRGPLRLTETLPPGSGPPPSGTTPVPGTFRYWLRPPRRGLYAVGPLTVESTDPFGLARRTVALGEPSPLTVLGPLPRVDAGQLPGLRGGMEGTAARGTASADSDDAATREYREGDPMRRVHWATTARRGRLMVRQEQPRAPRRATLVLDRSAAAFTPGSAPSSRPEPVGHFTGAPGTTTACFDWVVAAAAGIGASLSMLGYAVELLDRYGGPLAASSPSAPDPGRAVFNGAGAGAELRHVLAAVGLEADRGHPPVRGPDGGGGRGGGGQGGGGPVVLLTGRLDGAAARAWVAALGPNRAVSALLADGLPEGSAAAVRIFRENGWRAAAAPPSLPLEQAWLALDMGPVPPDQARPDPTRPAQARPAPPRPNPTRPRNGAHPGQDR</sequence>
<organism evidence="4 5">
    <name type="scientific">Zafaria cholistanensis</name>
    <dbReference type="NCBI Taxonomy" id="1682741"/>
    <lineage>
        <taxon>Bacteria</taxon>
        <taxon>Bacillati</taxon>
        <taxon>Actinomycetota</taxon>
        <taxon>Actinomycetes</taxon>
        <taxon>Micrococcales</taxon>
        <taxon>Micrococcaceae</taxon>
        <taxon>Zafaria</taxon>
    </lineage>
</organism>
<dbReference type="EMBL" id="BKDJ01000004">
    <property type="protein sequence ID" value="GER22701.1"/>
    <property type="molecule type" value="Genomic_DNA"/>
</dbReference>
<dbReference type="Proteomes" id="UP000325307">
    <property type="component" value="Unassembled WGS sequence"/>
</dbReference>
<proteinExistence type="predicted"/>
<feature type="transmembrane region" description="Helical" evidence="2">
    <location>
        <begin position="34"/>
        <end position="55"/>
    </location>
</feature>
<gene>
    <name evidence="4" type="ORF">NCCP1664_11980</name>
</gene>
<keyword evidence="2" id="KW-0812">Transmembrane</keyword>
<dbReference type="InterPro" id="IPR002881">
    <property type="entry name" value="DUF58"/>
</dbReference>
<keyword evidence="5" id="KW-1185">Reference proteome</keyword>
<evidence type="ECO:0000256" key="1">
    <source>
        <dbReference type="SAM" id="MobiDB-lite"/>
    </source>
</evidence>
<feature type="region of interest" description="Disordered" evidence="1">
    <location>
        <begin position="85"/>
        <end position="124"/>
    </location>
</feature>
<dbReference type="PANTHER" id="PTHR34351:SF1">
    <property type="entry name" value="SLR1927 PROTEIN"/>
    <property type="match status" value="1"/>
</dbReference>
<evidence type="ECO:0000313" key="5">
    <source>
        <dbReference type="Proteomes" id="UP000325307"/>
    </source>
</evidence>
<dbReference type="AlphaFoldDB" id="A0A5A7NSG4"/>
<dbReference type="RefSeq" id="WP_149956316.1">
    <property type="nucleotide sequence ID" value="NZ_BKDJ01000004.1"/>
</dbReference>
<dbReference type="Pfam" id="PF01882">
    <property type="entry name" value="DUF58"/>
    <property type="match status" value="1"/>
</dbReference>
<evidence type="ECO:0000313" key="4">
    <source>
        <dbReference type="EMBL" id="GER22701.1"/>
    </source>
</evidence>
<evidence type="ECO:0000256" key="2">
    <source>
        <dbReference type="SAM" id="Phobius"/>
    </source>
</evidence>
<feature type="region of interest" description="Disordered" evidence="1">
    <location>
        <begin position="441"/>
        <end position="483"/>
    </location>
</feature>
<evidence type="ECO:0000259" key="3">
    <source>
        <dbReference type="Pfam" id="PF01882"/>
    </source>
</evidence>
<dbReference type="PANTHER" id="PTHR34351">
    <property type="entry name" value="SLR1927 PROTEIN-RELATED"/>
    <property type="match status" value="1"/>
</dbReference>
<feature type="region of interest" description="Disordered" evidence="1">
    <location>
        <begin position="348"/>
        <end position="373"/>
    </location>
</feature>
<feature type="compositionally biased region" description="Gly residues" evidence="1">
    <location>
        <begin position="357"/>
        <end position="373"/>
    </location>
</feature>
<dbReference type="OrthoDB" id="9812729at2"/>
<name>A0A5A7NSG4_9MICC</name>
<keyword evidence="2" id="KW-0472">Membrane</keyword>